<evidence type="ECO:0000313" key="3">
    <source>
        <dbReference type="Proteomes" id="UP000008311"/>
    </source>
</evidence>
<evidence type="ECO:0000313" key="2">
    <source>
        <dbReference type="EMBL" id="EEF49196.1"/>
    </source>
</evidence>
<organism evidence="2 3">
    <name type="scientific">Ricinus communis</name>
    <name type="common">Castor bean</name>
    <dbReference type="NCBI Taxonomy" id="3988"/>
    <lineage>
        <taxon>Eukaryota</taxon>
        <taxon>Viridiplantae</taxon>
        <taxon>Streptophyta</taxon>
        <taxon>Embryophyta</taxon>
        <taxon>Tracheophyta</taxon>
        <taxon>Spermatophyta</taxon>
        <taxon>Magnoliopsida</taxon>
        <taxon>eudicotyledons</taxon>
        <taxon>Gunneridae</taxon>
        <taxon>Pentapetalae</taxon>
        <taxon>rosids</taxon>
        <taxon>fabids</taxon>
        <taxon>Malpighiales</taxon>
        <taxon>Euphorbiaceae</taxon>
        <taxon>Acalyphoideae</taxon>
        <taxon>Acalypheae</taxon>
        <taxon>Ricinus</taxon>
    </lineage>
</organism>
<gene>
    <name evidence="2" type="ORF">RCOM_1527630</name>
</gene>
<dbReference type="AlphaFoldDB" id="B9RHI6"/>
<protein>
    <submittedName>
        <fullName evidence="2">Uncharacterized protein</fullName>
    </submittedName>
</protein>
<reference evidence="3" key="1">
    <citation type="journal article" date="2010" name="Nat. Biotechnol.">
        <title>Draft genome sequence of the oilseed species Ricinus communis.</title>
        <authorList>
            <person name="Chan A.P."/>
            <person name="Crabtree J."/>
            <person name="Zhao Q."/>
            <person name="Lorenzi H."/>
            <person name="Orvis J."/>
            <person name="Puiu D."/>
            <person name="Melake-Berhan A."/>
            <person name="Jones K.M."/>
            <person name="Redman J."/>
            <person name="Chen G."/>
            <person name="Cahoon E.B."/>
            <person name="Gedil M."/>
            <person name="Stanke M."/>
            <person name="Haas B.J."/>
            <person name="Wortman J.R."/>
            <person name="Fraser-Liggett C.M."/>
            <person name="Ravel J."/>
            <person name="Rabinowicz P.D."/>
        </authorList>
    </citation>
    <scope>NUCLEOTIDE SEQUENCE [LARGE SCALE GENOMIC DNA]</scope>
    <source>
        <strain evidence="3">cv. Hale</strain>
    </source>
</reference>
<dbReference type="EMBL" id="EQ973779">
    <property type="protein sequence ID" value="EEF49196.1"/>
    <property type="molecule type" value="Genomic_DNA"/>
</dbReference>
<dbReference type="Proteomes" id="UP000008311">
    <property type="component" value="Unassembled WGS sequence"/>
</dbReference>
<accession>B9RHI6</accession>
<name>B9RHI6_RICCO</name>
<keyword evidence="3" id="KW-1185">Reference proteome</keyword>
<feature type="compositionally biased region" description="Polar residues" evidence="1">
    <location>
        <begin position="148"/>
        <end position="163"/>
    </location>
</feature>
<evidence type="ECO:0000256" key="1">
    <source>
        <dbReference type="SAM" id="MobiDB-lite"/>
    </source>
</evidence>
<sequence length="163" mass="19103">MGLHCWAEGRTGKGDWEENQMAEAEAEVGQVLFSPKLVRPPFQRFFYKNPVGHSWKTVPPATREYYWQEFQHFTWQPYLKTQIHRSKSYNNIWRSSGQQHQQVAALEEQLLAIEAQQVAMEWQMQEQMHKQMEDMQHHIAEMARSGQLAPSQDPPSSASHSNH</sequence>
<proteinExistence type="predicted"/>
<feature type="region of interest" description="Disordered" evidence="1">
    <location>
        <begin position="144"/>
        <end position="163"/>
    </location>
</feature>
<dbReference type="InParanoid" id="B9RHI6"/>